<comment type="catalytic activity">
    <reaction evidence="7 10 11">
        <text>4-methyl-5-(2-phosphooxyethyl)-thiazole + 4-amino-2-methyl-5-(diphosphooxymethyl)pyrimidine + H(+) = thiamine phosphate + diphosphate</text>
        <dbReference type="Rhea" id="RHEA:22328"/>
        <dbReference type="ChEBI" id="CHEBI:15378"/>
        <dbReference type="ChEBI" id="CHEBI:33019"/>
        <dbReference type="ChEBI" id="CHEBI:37575"/>
        <dbReference type="ChEBI" id="CHEBI:57841"/>
        <dbReference type="ChEBI" id="CHEBI:58296"/>
        <dbReference type="EC" id="2.5.1.3"/>
    </reaction>
</comment>
<evidence type="ECO:0000256" key="8">
    <source>
        <dbReference type="ARBA" id="ARBA00047851"/>
    </source>
</evidence>
<organism evidence="15 16">
    <name type="scientific">Brevibacterium pityocampae</name>
    <dbReference type="NCBI Taxonomy" id="506594"/>
    <lineage>
        <taxon>Bacteria</taxon>
        <taxon>Bacillati</taxon>
        <taxon>Actinomycetota</taxon>
        <taxon>Actinomycetes</taxon>
        <taxon>Micrococcales</taxon>
        <taxon>Brevibacteriaceae</taxon>
        <taxon>Brevibacterium</taxon>
    </lineage>
</organism>
<feature type="binding site" evidence="10">
    <location>
        <position position="112"/>
    </location>
    <ligand>
        <name>Mg(2+)</name>
        <dbReference type="ChEBI" id="CHEBI:18420"/>
    </ligand>
</feature>
<keyword evidence="6 10" id="KW-0784">Thiamine biosynthesis</keyword>
<dbReference type="SUPFAM" id="SSF51391">
    <property type="entry name" value="Thiamin phosphate synthase"/>
    <property type="match status" value="1"/>
</dbReference>
<evidence type="ECO:0000256" key="11">
    <source>
        <dbReference type="RuleBase" id="RU003826"/>
    </source>
</evidence>
<dbReference type="PANTHER" id="PTHR20857:SF15">
    <property type="entry name" value="THIAMINE-PHOSPHATE SYNTHASE"/>
    <property type="match status" value="1"/>
</dbReference>
<feature type="binding site" evidence="10">
    <location>
        <position position="89"/>
    </location>
    <ligand>
        <name>Mg(2+)</name>
        <dbReference type="ChEBI" id="CHEBI:18420"/>
    </ligand>
</feature>
<sequence>MSAPAPHLPVGTDPSLYLVTDTRQCTDAGRTVAATVAEAVAGGAGIIQIRDKHASDAEFHELTLEVLAAIAEVREAESITRPIPVFVNDRVAVARVLRAAGHEVHVHVGQSDEPPAEVRAALGTDALIGLSAATPEQFAAARESGAVDLLGVGPVYDTSTKADAPAGIGPARLRTLVAEAGLPCVAIGGITAERTRELTDTGVIGVCVVSAICAAPDPRVAAQEIRVAFAQGRAAGDPGAGTPARSAVPGRPADSGQEA</sequence>
<feature type="domain" description="Thiamine phosphate synthase/TenI" evidence="14">
    <location>
        <begin position="16"/>
        <end position="212"/>
    </location>
</feature>
<keyword evidence="3 10" id="KW-0808">Transferase</keyword>
<feature type="region of interest" description="Disordered" evidence="13">
    <location>
        <begin position="233"/>
        <end position="259"/>
    </location>
</feature>
<feature type="binding site" evidence="10">
    <location>
        <position position="131"/>
    </location>
    <ligand>
        <name>4-amino-2-methyl-5-(diphosphooxymethyl)pyrimidine</name>
        <dbReference type="ChEBI" id="CHEBI:57841"/>
    </ligand>
</feature>
<proteinExistence type="inferred from homology"/>
<dbReference type="Proteomes" id="UP001500642">
    <property type="component" value="Unassembled WGS sequence"/>
</dbReference>
<evidence type="ECO:0000256" key="13">
    <source>
        <dbReference type="SAM" id="MobiDB-lite"/>
    </source>
</evidence>
<evidence type="ECO:0000256" key="12">
    <source>
        <dbReference type="RuleBase" id="RU004253"/>
    </source>
</evidence>
<evidence type="ECO:0000256" key="9">
    <source>
        <dbReference type="ARBA" id="ARBA00047883"/>
    </source>
</evidence>
<dbReference type="CDD" id="cd00564">
    <property type="entry name" value="TMP_TenI"/>
    <property type="match status" value="1"/>
</dbReference>
<feature type="binding site" evidence="10">
    <location>
        <begin position="209"/>
        <end position="210"/>
    </location>
    <ligand>
        <name>2-[(2R,5Z)-2-carboxy-4-methylthiazol-5(2H)-ylidene]ethyl phosphate</name>
        <dbReference type="ChEBI" id="CHEBI:62899"/>
    </ligand>
</feature>
<evidence type="ECO:0000313" key="15">
    <source>
        <dbReference type="EMBL" id="GAA4392274.1"/>
    </source>
</evidence>
<accession>A0ABP8JKM0</accession>
<evidence type="ECO:0000259" key="14">
    <source>
        <dbReference type="Pfam" id="PF02581"/>
    </source>
</evidence>
<evidence type="ECO:0000256" key="1">
    <source>
        <dbReference type="ARBA" id="ARBA00003814"/>
    </source>
</evidence>
<comment type="cofactor">
    <cofactor evidence="10">
        <name>Mg(2+)</name>
        <dbReference type="ChEBI" id="CHEBI:18420"/>
    </cofactor>
    <text evidence="10">Binds 1 Mg(2+) ion per subunit.</text>
</comment>
<name>A0ABP8JKM0_9MICO</name>
<dbReference type="HAMAP" id="MF_00097">
    <property type="entry name" value="TMP_synthase"/>
    <property type="match status" value="1"/>
</dbReference>
<dbReference type="Pfam" id="PF02581">
    <property type="entry name" value="TMP-TENI"/>
    <property type="match status" value="1"/>
</dbReference>
<evidence type="ECO:0000256" key="4">
    <source>
        <dbReference type="ARBA" id="ARBA00022723"/>
    </source>
</evidence>
<comment type="caution">
    <text evidence="15">The sequence shown here is derived from an EMBL/GenBank/DDBJ whole genome shotgun (WGS) entry which is preliminary data.</text>
</comment>
<feature type="binding site" evidence="10">
    <location>
        <begin position="48"/>
        <end position="52"/>
    </location>
    <ligand>
        <name>4-amino-2-methyl-5-(diphosphooxymethyl)pyrimidine</name>
        <dbReference type="ChEBI" id="CHEBI:57841"/>
    </ligand>
</feature>
<keyword evidence="5 10" id="KW-0460">Magnesium</keyword>
<dbReference type="PANTHER" id="PTHR20857">
    <property type="entry name" value="THIAMINE-PHOSPHATE PYROPHOSPHORYLASE"/>
    <property type="match status" value="1"/>
</dbReference>
<feature type="binding site" evidence="10">
    <location>
        <position position="161"/>
    </location>
    <ligand>
        <name>4-amino-2-methyl-5-(diphosphooxymethyl)pyrimidine</name>
        <dbReference type="ChEBI" id="CHEBI:57841"/>
    </ligand>
</feature>
<evidence type="ECO:0000313" key="16">
    <source>
        <dbReference type="Proteomes" id="UP001500642"/>
    </source>
</evidence>
<feature type="binding site" evidence="10">
    <location>
        <begin position="158"/>
        <end position="160"/>
    </location>
    <ligand>
        <name>2-[(2R,5Z)-2-carboxy-4-methylthiazol-5(2H)-ylidene]ethyl phosphate</name>
        <dbReference type="ChEBI" id="CHEBI:62899"/>
    </ligand>
</feature>
<evidence type="ECO:0000256" key="6">
    <source>
        <dbReference type="ARBA" id="ARBA00022977"/>
    </source>
</evidence>
<comment type="pathway">
    <text evidence="2 10 12">Cofactor biosynthesis; thiamine diphosphate biosynthesis; thiamine phosphate from 4-amino-2-methyl-5-diphosphomethylpyrimidine and 4-methyl-5-(2-phosphoethyl)-thiazole: step 1/1.</text>
</comment>
<evidence type="ECO:0000256" key="2">
    <source>
        <dbReference type="ARBA" id="ARBA00005165"/>
    </source>
</evidence>
<keyword evidence="4 10" id="KW-0479">Metal-binding</keyword>
<comment type="function">
    <text evidence="1 10">Condenses 4-methyl-5-(beta-hydroxyethyl)thiazole monophosphate (THZ-P) and 2-methyl-4-amino-5-hydroxymethyl pyrimidine pyrophosphate (HMP-PP) to form thiamine monophosphate (TMP).</text>
</comment>
<dbReference type="RefSeq" id="WP_345031876.1">
    <property type="nucleotide sequence ID" value="NZ_BAABGL010000015.1"/>
</dbReference>
<dbReference type="EC" id="2.5.1.3" evidence="10"/>
<comment type="similarity">
    <text evidence="10 11">Belongs to the thiamine-phosphate synthase family.</text>
</comment>
<feature type="binding site" evidence="10">
    <location>
        <position position="88"/>
    </location>
    <ligand>
        <name>4-amino-2-methyl-5-(diphosphooxymethyl)pyrimidine</name>
        <dbReference type="ChEBI" id="CHEBI:57841"/>
    </ligand>
</feature>
<dbReference type="InterPro" id="IPR036206">
    <property type="entry name" value="ThiamineP_synth_sf"/>
</dbReference>
<dbReference type="NCBIfam" id="TIGR00693">
    <property type="entry name" value="thiE"/>
    <property type="match status" value="1"/>
</dbReference>
<dbReference type="InterPro" id="IPR022998">
    <property type="entry name" value="ThiamineP_synth_TenI"/>
</dbReference>
<evidence type="ECO:0000256" key="10">
    <source>
        <dbReference type="HAMAP-Rule" id="MF_00097"/>
    </source>
</evidence>
<comment type="catalytic activity">
    <reaction evidence="9 10 11">
        <text>2-[(2R,5Z)-2-carboxy-4-methylthiazol-5(2H)-ylidene]ethyl phosphate + 4-amino-2-methyl-5-(diphosphooxymethyl)pyrimidine + 2 H(+) = thiamine phosphate + CO2 + diphosphate</text>
        <dbReference type="Rhea" id="RHEA:47844"/>
        <dbReference type="ChEBI" id="CHEBI:15378"/>
        <dbReference type="ChEBI" id="CHEBI:16526"/>
        <dbReference type="ChEBI" id="CHEBI:33019"/>
        <dbReference type="ChEBI" id="CHEBI:37575"/>
        <dbReference type="ChEBI" id="CHEBI:57841"/>
        <dbReference type="ChEBI" id="CHEBI:62899"/>
        <dbReference type="EC" id="2.5.1.3"/>
    </reaction>
</comment>
<dbReference type="Gene3D" id="3.20.20.70">
    <property type="entry name" value="Aldolase class I"/>
    <property type="match status" value="1"/>
</dbReference>
<dbReference type="InterPro" id="IPR034291">
    <property type="entry name" value="TMP_synthase"/>
</dbReference>
<dbReference type="InterPro" id="IPR013785">
    <property type="entry name" value="Aldolase_TIM"/>
</dbReference>
<reference evidence="16" key="1">
    <citation type="journal article" date="2019" name="Int. J. Syst. Evol. Microbiol.">
        <title>The Global Catalogue of Microorganisms (GCM) 10K type strain sequencing project: providing services to taxonomists for standard genome sequencing and annotation.</title>
        <authorList>
            <consortium name="The Broad Institute Genomics Platform"/>
            <consortium name="The Broad Institute Genome Sequencing Center for Infectious Disease"/>
            <person name="Wu L."/>
            <person name="Ma J."/>
        </authorList>
    </citation>
    <scope>NUCLEOTIDE SEQUENCE [LARGE SCALE GENOMIC DNA]</scope>
    <source>
        <strain evidence="16">JCM 17808</strain>
    </source>
</reference>
<dbReference type="EMBL" id="BAABGL010000015">
    <property type="protein sequence ID" value="GAA4392274.1"/>
    <property type="molecule type" value="Genomic_DNA"/>
</dbReference>
<feature type="binding site" evidence="10">
    <location>
        <position position="189"/>
    </location>
    <ligand>
        <name>2-[(2R,5Z)-2-carboxy-4-methylthiazol-5(2H)-ylidene]ethyl phosphate</name>
        <dbReference type="ChEBI" id="CHEBI:62899"/>
    </ligand>
</feature>
<evidence type="ECO:0000256" key="7">
    <source>
        <dbReference type="ARBA" id="ARBA00047334"/>
    </source>
</evidence>
<evidence type="ECO:0000256" key="3">
    <source>
        <dbReference type="ARBA" id="ARBA00022679"/>
    </source>
</evidence>
<comment type="catalytic activity">
    <reaction evidence="8 10 11">
        <text>2-(2-carboxy-4-methylthiazol-5-yl)ethyl phosphate + 4-amino-2-methyl-5-(diphosphooxymethyl)pyrimidine + 2 H(+) = thiamine phosphate + CO2 + diphosphate</text>
        <dbReference type="Rhea" id="RHEA:47848"/>
        <dbReference type="ChEBI" id="CHEBI:15378"/>
        <dbReference type="ChEBI" id="CHEBI:16526"/>
        <dbReference type="ChEBI" id="CHEBI:33019"/>
        <dbReference type="ChEBI" id="CHEBI:37575"/>
        <dbReference type="ChEBI" id="CHEBI:57841"/>
        <dbReference type="ChEBI" id="CHEBI:62890"/>
        <dbReference type="EC" id="2.5.1.3"/>
    </reaction>
</comment>
<evidence type="ECO:0000256" key="5">
    <source>
        <dbReference type="ARBA" id="ARBA00022842"/>
    </source>
</evidence>
<gene>
    <name evidence="10" type="primary">thiE</name>
    <name evidence="15" type="ORF">GCM10023167_20330</name>
</gene>
<keyword evidence="16" id="KW-1185">Reference proteome</keyword>
<protein>
    <recommendedName>
        <fullName evidence="10">Thiamine-phosphate synthase</fullName>
        <shortName evidence="10">TP synthase</shortName>
        <shortName evidence="10">TPS</shortName>
        <ecNumber evidence="10">2.5.1.3</ecNumber>
    </recommendedName>
    <alternativeName>
        <fullName evidence="10">Thiamine-phosphate pyrophosphorylase</fullName>
        <shortName evidence="10">TMP pyrophosphorylase</shortName>
        <shortName evidence="10">TMP-PPase</shortName>
    </alternativeName>
</protein>